<accession>A0A221W501</accession>
<evidence type="ECO:0000313" key="8">
    <source>
        <dbReference type="EMBL" id="ASO20972.1"/>
    </source>
</evidence>
<gene>
    <name evidence="8" type="primary">lacF3</name>
    <name evidence="8" type="ORF">AHOG_16730</name>
</gene>
<dbReference type="PANTHER" id="PTHR30193">
    <property type="entry name" value="ABC TRANSPORTER PERMEASE PROTEIN"/>
    <property type="match status" value="1"/>
</dbReference>
<reference evidence="8 9" key="1">
    <citation type="submission" date="2017-07" db="EMBL/GenBank/DDBJ databases">
        <title>Complete genome sequence of Actinoalloteichus hoggarensis DSM 45943, type strain of Actinoalloteichus hoggarensis.</title>
        <authorList>
            <person name="Ruckert C."/>
            <person name="Nouioui I."/>
            <person name="Willmese J."/>
            <person name="van Wezel G."/>
            <person name="Klenk H.-P."/>
            <person name="Kalinowski J."/>
            <person name="Zotchev S.B."/>
        </authorList>
    </citation>
    <scope>NUCLEOTIDE SEQUENCE [LARGE SCALE GENOMIC DNA]</scope>
    <source>
        <strain evidence="8 9">DSM 45943</strain>
    </source>
</reference>
<feature type="transmembrane region" description="Helical" evidence="7">
    <location>
        <begin position="161"/>
        <end position="183"/>
    </location>
</feature>
<dbReference type="GO" id="GO:0055085">
    <property type="term" value="P:transmembrane transport"/>
    <property type="evidence" value="ECO:0007669"/>
    <property type="project" value="InterPro"/>
</dbReference>
<dbReference type="PANTHER" id="PTHR30193:SF37">
    <property type="entry name" value="INNER MEMBRANE ABC TRANSPORTER PERMEASE PROTEIN YCJO"/>
    <property type="match status" value="1"/>
</dbReference>
<feature type="transmembrane region" description="Helical" evidence="7">
    <location>
        <begin position="216"/>
        <end position="235"/>
    </location>
</feature>
<comment type="subcellular location">
    <subcellularLocation>
        <location evidence="1 7">Cell membrane</location>
        <topology evidence="1 7">Multi-pass membrane protein</topology>
    </subcellularLocation>
</comment>
<evidence type="ECO:0000313" key="9">
    <source>
        <dbReference type="Proteomes" id="UP000204221"/>
    </source>
</evidence>
<feature type="transmembrane region" description="Helical" evidence="7">
    <location>
        <begin position="267"/>
        <end position="287"/>
    </location>
</feature>
<evidence type="ECO:0000256" key="7">
    <source>
        <dbReference type="RuleBase" id="RU363032"/>
    </source>
</evidence>
<proteinExistence type="inferred from homology"/>
<keyword evidence="6 7" id="KW-0472">Membrane</keyword>
<dbReference type="CDD" id="cd06261">
    <property type="entry name" value="TM_PBP2"/>
    <property type="match status" value="1"/>
</dbReference>
<evidence type="ECO:0000256" key="5">
    <source>
        <dbReference type="ARBA" id="ARBA00022989"/>
    </source>
</evidence>
<dbReference type="EMBL" id="CP022521">
    <property type="protein sequence ID" value="ASO20972.1"/>
    <property type="molecule type" value="Genomic_DNA"/>
</dbReference>
<dbReference type="GO" id="GO:0005886">
    <property type="term" value="C:plasma membrane"/>
    <property type="evidence" value="ECO:0007669"/>
    <property type="project" value="UniProtKB-SubCell"/>
</dbReference>
<dbReference type="Gene3D" id="1.10.3720.10">
    <property type="entry name" value="MetI-like"/>
    <property type="match status" value="1"/>
</dbReference>
<feature type="transmembrane region" description="Helical" evidence="7">
    <location>
        <begin position="81"/>
        <end position="102"/>
    </location>
</feature>
<evidence type="ECO:0000256" key="6">
    <source>
        <dbReference type="ARBA" id="ARBA00023136"/>
    </source>
</evidence>
<dbReference type="InterPro" id="IPR000515">
    <property type="entry name" value="MetI-like"/>
</dbReference>
<evidence type="ECO:0000256" key="2">
    <source>
        <dbReference type="ARBA" id="ARBA00022448"/>
    </source>
</evidence>
<dbReference type="InterPro" id="IPR051393">
    <property type="entry name" value="ABC_transporter_permease"/>
</dbReference>
<keyword evidence="2 7" id="KW-0813">Transport</keyword>
<name>A0A221W501_9PSEU</name>
<feature type="transmembrane region" description="Helical" evidence="7">
    <location>
        <begin position="21"/>
        <end position="48"/>
    </location>
</feature>
<dbReference type="OrthoDB" id="4319190at2"/>
<dbReference type="InterPro" id="IPR035906">
    <property type="entry name" value="MetI-like_sf"/>
</dbReference>
<keyword evidence="9" id="KW-1185">Reference proteome</keyword>
<feature type="transmembrane region" description="Helical" evidence="7">
    <location>
        <begin position="114"/>
        <end position="135"/>
    </location>
</feature>
<keyword evidence="5 7" id="KW-1133">Transmembrane helix</keyword>
<evidence type="ECO:0000256" key="4">
    <source>
        <dbReference type="ARBA" id="ARBA00022692"/>
    </source>
</evidence>
<keyword evidence="4 7" id="KW-0812">Transmembrane</keyword>
<evidence type="ECO:0000256" key="1">
    <source>
        <dbReference type="ARBA" id="ARBA00004651"/>
    </source>
</evidence>
<dbReference type="KEGG" id="ahg:AHOG_16730"/>
<dbReference type="RefSeq" id="WP_093942221.1">
    <property type="nucleotide sequence ID" value="NZ_CP022521.1"/>
</dbReference>
<comment type="similarity">
    <text evidence="7">Belongs to the binding-protein-dependent transport system permease family.</text>
</comment>
<sequence>MTTIARRARRGRPLSPGWIGLGFVLPCFLLFLMFRFGPAIAGVLLSFANYTVGGNLEWKGLLNYQRLVADPGFLNALRVTLVYTLISVPLTIVAATGLALLTRRAFRGARLYRSIFFLPVVTSLILAGVVFTWIFSSGGPWSTVLSAFGFPVTDWLESGTFALPAVALVGVWTRFGYGVLIILARLQEVPRELEEAAVVDGAGPWRRFRHVVLPQLRPAVFFLVIIETTFSFQAFDTIYVMTSGGPVDATYSLVFDLYQESFVNFDFGYAGAIGVVLFVLTLVIALIQRATVGRES</sequence>
<protein>
    <submittedName>
        <fullName evidence="8">Lactose transport system permease protein LacF</fullName>
    </submittedName>
</protein>
<dbReference type="Proteomes" id="UP000204221">
    <property type="component" value="Chromosome"/>
</dbReference>
<evidence type="ECO:0000256" key="3">
    <source>
        <dbReference type="ARBA" id="ARBA00022475"/>
    </source>
</evidence>
<dbReference type="PROSITE" id="PS50928">
    <property type="entry name" value="ABC_TM1"/>
    <property type="match status" value="1"/>
</dbReference>
<dbReference type="AlphaFoldDB" id="A0A221W501"/>
<dbReference type="Pfam" id="PF00528">
    <property type="entry name" value="BPD_transp_1"/>
    <property type="match status" value="1"/>
</dbReference>
<dbReference type="SUPFAM" id="SSF161098">
    <property type="entry name" value="MetI-like"/>
    <property type="match status" value="1"/>
</dbReference>
<keyword evidence="3" id="KW-1003">Cell membrane</keyword>
<organism evidence="8 9">
    <name type="scientific">Actinoalloteichus hoggarensis</name>
    <dbReference type="NCBI Taxonomy" id="1470176"/>
    <lineage>
        <taxon>Bacteria</taxon>
        <taxon>Bacillati</taxon>
        <taxon>Actinomycetota</taxon>
        <taxon>Actinomycetes</taxon>
        <taxon>Pseudonocardiales</taxon>
        <taxon>Pseudonocardiaceae</taxon>
        <taxon>Actinoalloteichus</taxon>
    </lineage>
</organism>